<comment type="caution">
    <text evidence="1">The sequence shown here is derived from an EMBL/GenBank/DDBJ whole genome shotgun (WGS) entry which is preliminary data.</text>
</comment>
<evidence type="ECO:0000313" key="1">
    <source>
        <dbReference type="EMBL" id="KAI4333042.1"/>
    </source>
</evidence>
<accession>A0ACB9N9A5</accession>
<name>A0ACB9N9A5_BAUVA</name>
<dbReference type="Proteomes" id="UP000828941">
    <property type="component" value="Chromosome 7"/>
</dbReference>
<dbReference type="EMBL" id="CM039432">
    <property type="protein sequence ID" value="KAI4333042.1"/>
    <property type="molecule type" value="Genomic_DNA"/>
</dbReference>
<evidence type="ECO:0000313" key="2">
    <source>
        <dbReference type="Proteomes" id="UP000828941"/>
    </source>
</evidence>
<reference evidence="1 2" key="1">
    <citation type="journal article" date="2022" name="DNA Res.">
        <title>Chromosomal-level genome assembly of the orchid tree Bauhinia variegata (Leguminosae; Cercidoideae) supports the allotetraploid origin hypothesis of Bauhinia.</title>
        <authorList>
            <person name="Zhong Y."/>
            <person name="Chen Y."/>
            <person name="Zheng D."/>
            <person name="Pang J."/>
            <person name="Liu Y."/>
            <person name="Luo S."/>
            <person name="Meng S."/>
            <person name="Qian L."/>
            <person name="Wei D."/>
            <person name="Dai S."/>
            <person name="Zhou R."/>
        </authorList>
    </citation>
    <scope>NUCLEOTIDE SEQUENCE [LARGE SCALE GENOMIC DNA]</scope>
    <source>
        <strain evidence="1">BV-YZ2020</strain>
    </source>
</reference>
<gene>
    <name evidence="1" type="ORF">L6164_017897</name>
</gene>
<sequence length="1118" mass="127103">MENQTRVLCPENQELAVYMWNKWKEMAEKPKGISENIEKTLSKAYQNICNSKTPIQTMKDLSQVKGVGKWILRLMQGFFGPGSGGSEAEDLSKKGRTTKGSKRYVPQKNSVAYALLIALYRGTSNGNEFMRKQELIDAAEASGLSRAPIVPEKGKGKPTQFGSSPREWYSGWSCMKTLITKGLVVKSSCPAKYMLTQEGKETARECLKRSGMANPEENSVTVESLSDVEKRNTSDIEFRGDHLDIEVTSPLAQKKKQMDVPLDSLERFTRMGYSKEQVISAVSEVSRSYPDKDVSLLWPSVLCHLREEQVYGLQLGTQNMRNNCQMRSTCTVANDSIDLTGNESRPVNLCCGADMPNHDTTAFSLRACSSSAYAVPKSIKDGPELKMSVLSVPPLSLGERFEDAYEVILILDDREQFATQGSRSRRIIGNIRSQFKIQIEVRRLPVGDGIWIARHKTLDSEYVLDFIVERKNIDDLRCSIRDNRYRDQKLRLLRCGLKKLIYLVEGDPNSSEAAESIKTACFTTEILEGFDVQRTSGLFDTLKKYGYLTQAISQYYKSRDLDKEVTHSEICPPFGEFIKRCQDLDKMTVSDVFATQLMQVPQVTEEIAMAVLDLYPTLHSLAHAYSLLEGDVSAQQDMLRRQSNTVINAVASRNIFQCEEFEVGSARDQFSNQLAMDFGSPYQWLAEQRWETNRGANLVRLLRECAHCVARSSIKNADVGLEYISQLASPDGDLVQRMATYFSEALAYRIVKILPGVYKALNSSKTSSISEEPFVRKYFFELCPFLKMAYLVTNQAIVEAMEGERIVHIIDLHSSEPAQWIDLIHTLKKRREGPPHLKITGIHENKQVLDQLNFQLTREAEKLDFPLQFYPIVSKLEDLDMESLPVKTGEALAISSVLQLHSLLATDDEMLGRNSPAPSMNLNRAVHMNEMTFAEWLEQKSMINAFLSPNSSLSPLSLGSSPKMERFLNALRKFQPKIMVITEQESNVNGPNLVERFEKALQYYFSLFECLESCVPRTSLERQKLESMLLGEEIKNIVACEGLERKQRHEKLERWIPRLEMAGFGRVPFTYPAKYQAKKLLQSYGQNHKYKIQEEEDCLLICWNDRPLFSVTAWKFRR</sequence>
<organism evidence="1 2">
    <name type="scientific">Bauhinia variegata</name>
    <name type="common">Purple orchid tree</name>
    <name type="synonym">Phanera variegata</name>
    <dbReference type="NCBI Taxonomy" id="167791"/>
    <lineage>
        <taxon>Eukaryota</taxon>
        <taxon>Viridiplantae</taxon>
        <taxon>Streptophyta</taxon>
        <taxon>Embryophyta</taxon>
        <taxon>Tracheophyta</taxon>
        <taxon>Spermatophyta</taxon>
        <taxon>Magnoliopsida</taxon>
        <taxon>eudicotyledons</taxon>
        <taxon>Gunneridae</taxon>
        <taxon>Pentapetalae</taxon>
        <taxon>rosids</taxon>
        <taxon>fabids</taxon>
        <taxon>Fabales</taxon>
        <taxon>Fabaceae</taxon>
        <taxon>Cercidoideae</taxon>
        <taxon>Cercideae</taxon>
        <taxon>Bauhiniinae</taxon>
        <taxon>Bauhinia</taxon>
    </lineage>
</organism>
<protein>
    <submittedName>
        <fullName evidence="1">Uncharacterized protein</fullName>
    </submittedName>
</protein>
<proteinExistence type="predicted"/>
<keyword evidence="2" id="KW-1185">Reference proteome</keyword>